<dbReference type="PROSITE" id="PS50977">
    <property type="entry name" value="HTH_TETR_2"/>
    <property type="match status" value="1"/>
</dbReference>
<evidence type="ECO:0000313" key="7">
    <source>
        <dbReference type="Proteomes" id="UP000307000"/>
    </source>
</evidence>
<evidence type="ECO:0000256" key="3">
    <source>
        <dbReference type="ARBA" id="ARBA00023163"/>
    </source>
</evidence>
<dbReference type="SUPFAM" id="SSF48498">
    <property type="entry name" value="Tetracyclin repressor-like, C-terminal domain"/>
    <property type="match status" value="1"/>
</dbReference>
<keyword evidence="1" id="KW-0805">Transcription regulation</keyword>
<evidence type="ECO:0000256" key="2">
    <source>
        <dbReference type="ARBA" id="ARBA00023125"/>
    </source>
</evidence>
<proteinExistence type="predicted"/>
<feature type="DNA-binding region" description="H-T-H motif" evidence="4">
    <location>
        <begin position="30"/>
        <end position="49"/>
    </location>
</feature>
<reference evidence="6 7" key="1">
    <citation type="submission" date="2018-12" db="EMBL/GenBank/DDBJ databases">
        <title>Complete Genome Sequence of Glutamicibacter creatinolyticus strain LGCM259,isolated from an abscess of a 12-year-old mare in Italy.</title>
        <authorList>
            <person name="Santos R.G."/>
            <person name="Silva A.L."/>
            <person name="Seyffert N."/>
            <person name="Castro T.L.P."/>
            <person name="Attili A.R."/>
            <person name="Rifici C."/>
            <person name="Mazzullo G."/>
            <person name="Brenig B."/>
            <person name="Venanzi F."/>
            <person name="Azevedo V."/>
        </authorList>
    </citation>
    <scope>NUCLEOTIDE SEQUENCE [LARGE SCALE GENOMIC DNA]</scope>
    <source>
        <strain evidence="6 7">LGCM 259</strain>
    </source>
</reference>
<keyword evidence="2 4" id="KW-0238">DNA-binding</keyword>
<dbReference type="KEGG" id="gcr:GcLGCM259_1337"/>
<protein>
    <submittedName>
        <fullName evidence="6">Transcriptional regulator</fullName>
    </submittedName>
</protein>
<evidence type="ECO:0000313" key="6">
    <source>
        <dbReference type="EMBL" id="QCY47070.1"/>
    </source>
</evidence>
<organism evidence="6 7">
    <name type="scientific">Glutamicibacter creatinolyticus</name>
    <dbReference type="NCBI Taxonomy" id="162496"/>
    <lineage>
        <taxon>Bacteria</taxon>
        <taxon>Bacillati</taxon>
        <taxon>Actinomycetota</taxon>
        <taxon>Actinomycetes</taxon>
        <taxon>Micrococcales</taxon>
        <taxon>Micrococcaceae</taxon>
        <taxon>Glutamicibacter</taxon>
    </lineage>
</organism>
<dbReference type="SUPFAM" id="SSF46689">
    <property type="entry name" value="Homeodomain-like"/>
    <property type="match status" value="1"/>
</dbReference>
<evidence type="ECO:0000256" key="1">
    <source>
        <dbReference type="ARBA" id="ARBA00023015"/>
    </source>
</evidence>
<keyword evidence="3" id="KW-0804">Transcription</keyword>
<dbReference type="AlphaFoldDB" id="A0A5B7WUZ8"/>
<feature type="domain" description="HTH tetR-type" evidence="5">
    <location>
        <begin position="7"/>
        <end position="67"/>
    </location>
</feature>
<accession>A0A5B7WUZ8</accession>
<dbReference type="Proteomes" id="UP000307000">
    <property type="component" value="Chromosome"/>
</dbReference>
<dbReference type="PANTHER" id="PTHR47506:SF1">
    <property type="entry name" value="HTH-TYPE TRANSCRIPTIONAL REGULATOR YJDC"/>
    <property type="match status" value="1"/>
</dbReference>
<dbReference type="InterPro" id="IPR001647">
    <property type="entry name" value="HTH_TetR"/>
</dbReference>
<dbReference type="GO" id="GO:0003677">
    <property type="term" value="F:DNA binding"/>
    <property type="evidence" value="ECO:0007669"/>
    <property type="project" value="UniProtKB-UniRule"/>
</dbReference>
<evidence type="ECO:0000256" key="4">
    <source>
        <dbReference type="PROSITE-ProRule" id="PRU00335"/>
    </source>
</evidence>
<dbReference type="Gene3D" id="1.10.10.60">
    <property type="entry name" value="Homeodomain-like"/>
    <property type="match status" value="1"/>
</dbReference>
<gene>
    <name evidence="6" type="ORF">GcLGCM259_1337</name>
</gene>
<evidence type="ECO:0000259" key="5">
    <source>
        <dbReference type="PROSITE" id="PS50977"/>
    </source>
</evidence>
<dbReference type="EMBL" id="CP034412">
    <property type="protein sequence ID" value="QCY47070.1"/>
    <property type="molecule type" value="Genomic_DNA"/>
</dbReference>
<dbReference type="InterPro" id="IPR009057">
    <property type="entry name" value="Homeodomain-like_sf"/>
</dbReference>
<name>A0A5B7WUZ8_9MICC</name>
<dbReference type="Pfam" id="PF00440">
    <property type="entry name" value="TetR_N"/>
    <property type="match status" value="1"/>
</dbReference>
<keyword evidence="7" id="KW-1185">Reference proteome</keyword>
<dbReference type="InterPro" id="IPR036271">
    <property type="entry name" value="Tet_transcr_reg_TetR-rel_C_sf"/>
</dbReference>
<dbReference type="PANTHER" id="PTHR47506">
    <property type="entry name" value="TRANSCRIPTIONAL REGULATORY PROTEIN"/>
    <property type="match status" value="1"/>
</dbReference>
<sequence length="193" mass="20603">MMARTLAFDRTRVAQQARAVFWSRGYEAASIPELEQATGLSRSSIYNSFGSKRGLFAAAVDSYLEEIVRPRLRPLREPSVQPGALKTYLGDLAETFANPGSVTAANGCLLINSANAPIASDEQVAEIIASYRSELHLALARGVQAALPDAAPHRQEVLAETLTGLVVAAFALARIVPGEAAQLLRNGVELLDS</sequence>
<dbReference type="Gene3D" id="1.10.357.10">
    <property type="entry name" value="Tetracycline Repressor, domain 2"/>
    <property type="match status" value="1"/>
</dbReference>